<sequence length="241" mass="26628">MNPIPRRLQGSLPLAPIKRLNQPISHLCTLPRSPSTAPPTPARLPFGTSQPFSAVFRISTVITPLFRDYHLKRGRLCALFIPVYLHSPRDCQIYGSKAKVHNCVRFGPLSSSLSPPGTRDRKVKRATGRKRSIESGAAGYRRTLDYPDSPFPSPDRFWIRATVPGARPTLQCSAAVAAFHEAAPPPLAGRGGSTAPMSQIRRNCEALVRSPFRGQGITCPISRNFAFFNENFDNQATKLFY</sequence>
<gene>
    <name evidence="2" type="ORF">Zmor_012585</name>
</gene>
<feature type="compositionally biased region" description="Basic residues" evidence="1">
    <location>
        <begin position="121"/>
        <end position="130"/>
    </location>
</feature>
<evidence type="ECO:0000256" key="1">
    <source>
        <dbReference type="SAM" id="MobiDB-lite"/>
    </source>
</evidence>
<protein>
    <submittedName>
        <fullName evidence="2">Uncharacterized protein</fullName>
    </submittedName>
</protein>
<feature type="region of interest" description="Disordered" evidence="1">
    <location>
        <begin position="112"/>
        <end position="134"/>
    </location>
</feature>
<evidence type="ECO:0000313" key="2">
    <source>
        <dbReference type="EMBL" id="KAJ3653328.1"/>
    </source>
</evidence>
<dbReference type="EMBL" id="JALNTZ010000004">
    <property type="protein sequence ID" value="KAJ3653328.1"/>
    <property type="molecule type" value="Genomic_DNA"/>
</dbReference>
<reference evidence="2" key="1">
    <citation type="journal article" date="2023" name="G3 (Bethesda)">
        <title>Whole genome assemblies of Zophobas morio and Tenebrio molitor.</title>
        <authorList>
            <person name="Kaur S."/>
            <person name="Stinson S.A."/>
            <person name="diCenzo G.C."/>
        </authorList>
    </citation>
    <scope>NUCLEOTIDE SEQUENCE</scope>
    <source>
        <strain evidence="2">QUZm001</strain>
    </source>
</reference>
<evidence type="ECO:0000313" key="3">
    <source>
        <dbReference type="Proteomes" id="UP001168821"/>
    </source>
</evidence>
<comment type="caution">
    <text evidence="2">The sequence shown here is derived from an EMBL/GenBank/DDBJ whole genome shotgun (WGS) entry which is preliminary data.</text>
</comment>
<organism evidence="2 3">
    <name type="scientific">Zophobas morio</name>
    <dbReference type="NCBI Taxonomy" id="2755281"/>
    <lineage>
        <taxon>Eukaryota</taxon>
        <taxon>Metazoa</taxon>
        <taxon>Ecdysozoa</taxon>
        <taxon>Arthropoda</taxon>
        <taxon>Hexapoda</taxon>
        <taxon>Insecta</taxon>
        <taxon>Pterygota</taxon>
        <taxon>Neoptera</taxon>
        <taxon>Endopterygota</taxon>
        <taxon>Coleoptera</taxon>
        <taxon>Polyphaga</taxon>
        <taxon>Cucujiformia</taxon>
        <taxon>Tenebrionidae</taxon>
        <taxon>Zophobas</taxon>
    </lineage>
</organism>
<accession>A0AA38IDV8</accession>
<proteinExistence type="predicted"/>
<dbReference type="Proteomes" id="UP001168821">
    <property type="component" value="Unassembled WGS sequence"/>
</dbReference>
<dbReference type="AlphaFoldDB" id="A0AA38IDV8"/>
<keyword evidence="3" id="KW-1185">Reference proteome</keyword>
<name>A0AA38IDV8_9CUCU</name>